<dbReference type="Proteomes" id="UP000712600">
    <property type="component" value="Unassembled WGS sequence"/>
</dbReference>
<proteinExistence type="predicted"/>
<dbReference type="Pfam" id="PF03078">
    <property type="entry name" value="ATHILA"/>
    <property type="match status" value="2"/>
</dbReference>
<feature type="region of interest" description="Disordered" evidence="1">
    <location>
        <begin position="40"/>
        <end position="63"/>
    </location>
</feature>
<sequence length="898" mass="100545">MGDHDNQDDLTAALAIIQQQMQTQQQQMLQMQQTIQNQQQAAQEAAENTARENKEHDRSKSVNNIDDLAAKVDQLLKGNQSQVFIMEEAAPENSVGDLAFDAEISGDDQQEVSYVNGQGWQLKNYHPNPNVRNNPQLFWPKQDKPADSAQSNQGQYVGYQKNYQPWTYVLSHTQNNPPQMQTHQNTQLATSALIAVPQDETKTMLQQEPTVGTNSPGREQPSEVVRPIPEPVPAREYTPKVPYPDPTKATLRAKAEQSVENIDADGYAKMLDSARKVSYVNGQGWQLKNYHPNPNVRNNPQLFWPKQDKPADPAQSNQADTPATEKEREPTVGTNSPGPEQPSEAVRPIPEPVPAREYTPKVPYPDPAKATRKDREEMNPFALIIMMPPRTKQSATRTRKTNNTPPQRAQQPTSASYPWPREREDEPINLDDPMLLDFNCEGCDKETASRYNTLLKAEILPTHFCHAETLVELGIDEDVFETLQTMGITPLCYATHELYPDLVRQVLATATISYEDFSAPSYANCSFSFMADGEYCSLSLDKLNKIYEIANEPREVAVAKKFAPSNTFWDFITNGNFTPGKVYQSQIRNPALRVIAKIISNLLFAKDQTSKVTNGELQTLYAGIEDEIRASGPFALIITMPPCTKKSATRTRKTNNTPPQRAQQPTSASYPWPREQEDEPINLDDPILLDFNCEGCGKETASRYNTLLKAEILPTHFCHAETLVELGIDEDVFETLQAMGIAPLCYATHELYPDLVRQVLATATATISYEDFSAPSYANCSFSFMADGEYCSLSLDKLNKIYEITNEPRGVVVAKKFAPSNTFWDFIANGNFTPGKVYQSQIRNPALRVIAKIISNLLFAKDQTSKVTNGELQTLYAGIEDEIRASGSGIPIQKVWSR</sequence>
<evidence type="ECO:0000313" key="4">
    <source>
        <dbReference type="Proteomes" id="UP000712600"/>
    </source>
</evidence>
<name>A0A8S9PS81_BRACR</name>
<protein>
    <recommendedName>
        <fullName evidence="2">Arabidopsis retrotransposon Orf1 C-terminal domain-containing protein</fullName>
    </recommendedName>
</protein>
<organism evidence="3 4">
    <name type="scientific">Brassica cretica</name>
    <name type="common">Mustard</name>
    <dbReference type="NCBI Taxonomy" id="69181"/>
    <lineage>
        <taxon>Eukaryota</taxon>
        <taxon>Viridiplantae</taxon>
        <taxon>Streptophyta</taxon>
        <taxon>Embryophyta</taxon>
        <taxon>Tracheophyta</taxon>
        <taxon>Spermatophyta</taxon>
        <taxon>Magnoliopsida</taxon>
        <taxon>eudicotyledons</taxon>
        <taxon>Gunneridae</taxon>
        <taxon>Pentapetalae</taxon>
        <taxon>rosids</taxon>
        <taxon>malvids</taxon>
        <taxon>Brassicales</taxon>
        <taxon>Brassicaceae</taxon>
        <taxon>Brassiceae</taxon>
        <taxon>Brassica</taxon>
    </lineage>
</organism>
<evidence type="ECO:0000313" key="3">
    <source>
        <dbReference type="EMBL" id="KAF3521292.1"/>
    </source>
</evidence>
<evidence type="ECO:0000256" key="1">
    <source>
        <dbReference type="SAM" id="MobiDB-lite"/>
    </source>
</evidence>
<reference evidence="3" key="1">
    <citation type="submission" date="2019-12" db="EMBL/GenBank/DDBJ databases">
        <title>Genome sequencing and annotation of Brassica cretica.</title>
        <authorList>
            <person name="Studholme D.J."/>
            <person name="Sarris P."/>
        </authorList>
    </citation>
    <scope>NUCLEOTIDE SEQUENCE</scope>
    <source>
        <strain evidence="3">PFS-109/04</strain>
        <tissue evidence="3">Leaf</tissue>
    </source>
</reference>
<feature type="region of interest" description="Disordered" evidence="1">
    <location>
        <begin position="286"/>
        <end position="430"/>
    </location>
</feature>
<feature type="region of interest" description="Disordered" evidence="1">
    <location>
        <begin position="645"/>
        <end position="677"/>
    </location>
</feature>
<feature type="compositionally biased region" description="Basic and acidic residues" evidence="1">
    <location>
        <begin position="49"/>
        <end position="60"/>
    </location>
</feature>
<feature type="compositionally biased region" description="Polar residues" evidence="1">
    <location>
        <begin position="206"/>
        <end position="217"/>
    </location>
</feature>
<evidence type="ECO:0000259" key="2">
    <source>
        <dbReference type="Pfam" id="PF03078"/>
    </source>
</evidence>
<dbReference type="AlphaFoldDB" id="A0A8S9PS81"/>
<dbReference type="InterPro" id="IPR004312">
    <property type="entry name" value="ATHILA_Orf1_C"/>
</dbReference>
<feature type="compositionally biased region" description="Polar residues" evidence="1">
    <location>
        <begin position="391"/>
        <end position="416"/>
    </location>
</feature>
<feature type="compositionally biased region" description="Polar residues" evidence="1">
    <location>
        <begin position="654"/>
        <end position="669"/>
    </location>
</feature>
<feature type="domain" description="Arabidopsis retrotransposon Orf1 C-terminal" evidence="2">
    <location>
        <begin position="444"/>
        <end position="624"/>
    </location>
</feature>
<feature type="compositionally biased region" description="Basic and acidic residues" evidence="1">
    <location>
        <begin position="369"/>
        <end position="378"/>
    </location>
</feature>
<feature type="domain" description="Arabidopsis retrotransposon Orf1 C-terminal" evidence="2">
    <location>
        <begin position="700"/>
        <end position="882"/>
    </location>
</feature>
<feature type="region of interest" description="Disordered" evidence="1">
    <location>
        <begin position="206"/>
        <end position="253"/>
    </location>
</feature>
<gene>
    <name evidence="3" type="ORF">F2Q69_00046717</name>
</gene>
<comment type="caution">
    <text evidence="3">The sequence shown here is derived from an EMBL/GenBank/DDBJ whole genome shotgun (WGS) entry which is preliminary data.</text>
</comment>
<accession>A0A8S9PS81</accession>
<dbReference type="EMBL" id="QGKX02001347">
    <property type="protein sequence ID" value="KAF3521292.1"/>
    <property type="molecule type" value="Genomic_DNA"/>
</dbReference>